<evidence type="ECO:0000313" key="2">
    <source>
        <dbReference type="Proteomes" id="UP001163603"/>
    </source>
</evidence>
<accession>A0ACC0Y3T3</accession>
<evidence type="ECO:0000313" key="1">
    <source>
        <dbReference type="EMBL" id="KAJ0028173.1"/>
    </source>
</evidence>
<keyword evidence="2" id="KW-1185">Reference proteome</keyword>
<name>A0ACC0Y3T3_9ROSI</name>
<dbReference type="EMBL" id="CM047744">
    <property type="protein sequence ID" value="KAJ0028173.1"/>
    <property type="molecule type" value="Genomic_DNA"/>
</dbReference>
<reference evidence="2" key="1">
    <citation type="journal article" date="2023" name="G3 (Bethesda)">
        <title>Genome assembly and association tests identify interacting loci associated with vigor, precocity, and sex in interspecific pistachio rootstocks.</title>
        <authorList>
            <person name="Palmer W."/>
            <person name="Jacygrad E."/>
            <person name="Sagayaradj S."/>
            <person name="Cavanaugh K."/>
            <person name="Han R."/>
            <person name="Bertier L."/>
            <person name="Beede B."/>
            <person name="Kafkas S."/>
            <person name="Golino D."/>
            <person name="Preece J."/>
            <person name="Michelmore R."/>
        </authorList>
    </citation>
    <scope>NUCLEOTIDE SEQUENCE [LARGE SCALE GENOMIC DNA]</scope>
</reference>
<dbReference type="Proteomes" id="UP001163603">
    <property type="component" value="Chromosome 9"/>
</dbReference>
<organism evidence="1 2">
    <name type="scientific">Pistacia integerrima</name>
    <dbReference type="NCBI Taxonomy" id="434235"/>
    <lineage>
        <taxon>Eukaryota</taxon>
        <taxon>Viridiplantae</taxon>
        <taxon>Streptophyta</taxon>
        <taxon>Embryophyta</taxon>
        <taxon>Tracheophyta</taxon>
        <taxon>Spermatophyta</taxon>
        <taxon>Magnoliopsida</taxon>
        <taxon>eudicotyledons</taxon>
        <taxon>Gunneridae</taxon>
        <taxon>Pentapetalae</taxon>
        <taxon>rosids</taxon>
        <taxon>malvids</taxon>
        <taxon>Sapindales</taxon>
        <taxon>Anacardiaceae</taxon>
        <taxon>Pistacia</taxon>
    </lineage>
</organism>
<protein>
    <submittedName>
        <fullName evidence="1">Uncharacterized protein</fullName>
    </submittedName>
</protein>
<comment type="caution">
    <text evidence="1">The sequence shown here is derived from an EMBL/GenBank/DDBJ whole genome shotgun (WGS) entry which is preliminary data.</text>
</comment>
<sequence>MATDPLYVALDLHHVRYQKGDILGYFLAWISILPLYTSVMLFSHFVYHREIHSLFISIGLQIAMFLALLLKISIKQQRPKTCVSLETCNTYGWPSQHTTLTFFLAAYLTLSAIFKSNNNGKQKWIVALSSLSLAFLTMYSRVYLGYHTVSQVIGGAFVGSSCGAVWFWMVNCVFLYYFSAIEKSFIGRILHLKDTSHIQNMLKSGYDNARASRKNSEQKCI</sequence>
<proteinExistence type="predicted"/>
<gene>
    <name evidence="1" type="ORF">Pint_35585</name>
</gene>